<dbReference type="SUPFAM" id="SSF53822">
    <property type="entry name" value="Periplasmic binding protein-like I"/>
    <property type="match status" value="1"/>
</dbReference>
<comment type="similarity">
    <text evidence="2">Belongs to the bacterial solute-binding protein 2 family.</text>
</comment>
<dbReference type="PANTHER" id="PTHR46847:SF1">
    <property type="entry name" value="D-ALLOSE-BINDING PERIPLASMIC PROTEIN-RELATED"/>
    <property type="match status" value="1"/>
</dbReference>
<evidence type="ECO:0000313" key="7">
    <source>
        <dbReference type="Proteomes" id="UP000523821"/>
    </source>
</evidence>
<dbReference type="RefSeq" id="WP_183857281.1">
    <property type="nucleotide sequence ID" value="NZ_JACHOO010000006.1"/>
</dbReference>
<reference evidence="6 7" key="1">
    <citation type="submission" date="2020-08" db="EMBL/GenBank/DDBJ databases">
        <title>Genomic Encyclopedia of Type Strains, Phase IV (KMG-IV): sequencing the most valuable type-strain genomes for metagenomic binning, comparative biology and taxonomic classification.</title>
        <authorList>
            <person name="Goeker M."/>
        </authorList>
    </citation>
    <scope>NUCLEOTIDE SEQUENCE [LARGE SCALE GENOMIC DNA]</scope>
    <source>
        <strain evidence="6 7">DSM 16268</strain>
    </source>
</reference>
<dbReference type="AlphaFoldDB" id="A0A7W9FNQ4"/>
<keyword evidence="7" id="KW-1185">Reference proteome</keyword>
<dbReference type="GO" id="GO:0030246">
    <property type="term" value="F:carbohydrate binding"/>
    <property type="evidence" value="ECO:0007669"/>
    <property type="project" value="UniProtKB-ARBA"/>
</dbReference>
<proteinExistence type="inferred from homology"/>
<accession>A0A7W9FNQ4</accession>
<evidence type="ECO:0000256" key="3">
    <source>
        <dbReference type="ARBA" id="ARBA00022729"/>
    </source>
</evidence>
<evidence type="ECO:0000313" key="6">
    <source>
        <dbReference type="EMBL" id="MBB5753986.1"/>
    </source>
</evidence>
<dbReference type="GO" id="GO:0030313">
    <property type="term" value="C:cell envelope"/>
    <property type="evidence" value="ECO:0007669"/>
    <property type="project" value="UniProtKB-SubCell"/>
</dbReference>
<evidence type="ECO:0000256" key="1">
    <source>
        <dbReference type="ARBA" id="ARBA00004196"/>
    </source>
</evidence>
<organism evidence="6 7">
    <name type="scientific">Prosthecomicrobium pneumaticum</name>
    <dbReference type="NCBI Taxonomy" id="81895"/>
    <lineage>
        <taxon>Bacteria</taxon>
        <taxon>Pseudomonadati</taxon>
        <taxon>Pseudomonadota</taxon>
        <taxon>Alphaproteobacteria</taxon>
        <taxon>Hyphomicrobiales</taxon>
        <taxon>Kaistiaceae</taxon>
        <taxon>Prosthecomicrobium</taxon>
    </lineage>
</organism>
<feature type="domain" description="Periplasmic binding protein" evidence="5">
    <location>
        <begin position="38"/>
        <end position="282"/>
    </location>
</feature>
<dbReference type="InterPro" id="IPR028082">
    <property type="entry name" value="Peripla_BP_I"/>
</dbReference>
<feature type="chain" id="PRO_5031161979" evidence="4">
    <location>
        <begin position="23"/>
        <end position="307"/>
    </location>
</feature>
<name>A0A7W9FNQ4_9HYPH</name>
<comment type="subcellular location">
    <subcellularLocation>
        <location evidence="1">Cell envelope</location>
    </subcellularLocation>
</comment>
<dbReference type="Proteomes" id="UP000523821">
    <property type="component" value="Unassembled WGS sequence"/>
</dbReference>
<dbReference type="EMBL" id="JACHOO010000006">
    <property type="protein sequence ID" value="MBB5753986.1"/>
    <property type="molecule type" value="Genomic_DNA"/>
</dbReference>
<feature type="signal peptide" evidence="4">
    <location>
        <begin position="1"/>
        <end position="22"/>
    </location>
</feature>
<dbReference type="Pfam" id="PF13407">
    <property type="entry name" value="Peripla_BP_4"/>
    <property type="match status" value="1"/>
</dbReference>
<comment type="caution">
    <text evidence="6">The sequence shown here is derived from an EMBL/GenBank/DDBJ whole genome shotgun (WGS) entry which is preliminary data.</text>
</comment>
<evidence type="ECO:0000256" key="4">
    <source>
        <dbReference type="SAM" id="SignalP"/>
    </source>
</evidence>
<evidence type="ECO:0000259" key="5">
    <source>
        <dbReference type="Pfam" id="PF13407"/>
    </source>
</evidence>
<dbReference type="Gene3D" id="3.40.50.2300">
    <property type="match status" value="2"/>
</dbReference>
<dbReference type="PANTHER" id="PTHR46847">
    <property type="entry name" value="D-ALLOSE-BINDING PERIPLASMIC PROTEIN-RELATED"/>
    <property type="match status" value="1"/>
</dbReference>
<dbReference type="InterPro" id="IPR025997">
    <property type="entry name" value="SBP_2_dom"/>
</dbReference>
<keyword evidence="3 4" id="KW-0732">Signal</keyword>
<evidence type="ECO:0000256" key="2">
    <source>
        <dbReference type="ARBA" id="ARBA00007639"/>
    </source>
</evidence>
<gene>
    <name evidence="6" type="ORF">GGQ63_003061</name>
</gene>
<protein>
    <submittedName>
        <fullName evidence="6">Ribose transport system substrate-binding protein</fullName>
    </submittedName>
</protein>
<sequence length="307" mass="31602">MRNHLLGAAVVATLLGATAAEAAGERVSVLTPYLSAVTTAEMAEAFKAEAAKHDWSVDVVDTGGDMGALASRVEDVTAAKVAAIVLISIDPAQIQDQVSKAKAAGIPVVTIDGAKNDAVAVNVTSDNYVLGATMTKFLFEQIGNKGKIVRLFHSAHPGVRQREIALDDALKANPDVTEVGGHYVQVPGQIEDARAAVDAILLANPAPDAINAVWAAWDEPAIGADLALKAAGRTGVVVAGIDGNPQAIELIKACSSIVGTVRQGFGQMATIAADELAKILSGGTPEKNELYAPVEVITRESLGVTCP</sequence>